<accession>A0A9P8V806</accession>
<sequence>MSKRYRELLPLPNGDAESSSAATTSSSSADPVQDHPKRKRVGTQLACNECRRKKARCDGKRPACTGCVKRSAPCAYADKEIQGDPATVAASMQVLDKLKSASEGQALDILRLLRVNGDPEAVMSMINARNDSVDATISPSPYLNPFADFNFEVMSRNPVSYPSWQPPDSAAWESSSLLHPFPLQRTRSFDQRTLFANQTRHFDPLLKSPDVVSSTSSSREASAGMVPGSRLHSPSTPPSPTLCDPRLESLNVSFWTPVDISSELAGRMISLYLETDHPLLGTFDPDLFVSDLVQKGNRFCNRLLFAAVMYWGCSMYSAVDSTASQYTPLFEKEAETLWSEEKSNDSFLNMAASQLLSLAYLGHGKDHFVLKYAASMDQMGMRLGLFGIPASAAAEKLQWVTKELTSPASYAAWGAFNWIILMSLFYQQPGLEYPDHPPTLRIPGDSREHDTQLSTESDTPIEQSSQEDQPSYMGDTFPTLCRFWRIMHGVTSEYYKNVSARLPPDHHVSLEFAETKYRELLAWAETLPPSLVQSNESPHHVIIFHIWFHAAILDIFRPFIRHQRRKQSRLKTFSSSQSSPDAAYKASVDQLKRLIIIYRSNYTSSAYTMLWHTALIYVANAVLQDKQDPEWRFYFLLCIYGYESLRRSYRLAEAIGRGLLSMTLRNGDISSREARQILQHLQERGLSGASGDIRATFMVDLDLAMTDPDEAKVESLAHRFEEMALFQEFTNADNSMRDEDSEASMPAME</sequence>
<evidence type="ECO:0000256" key="1">
    <source>
        <dbReference type="ARBA" id="ARBA00023242"/>
    </source>
</evidence>
<organism evidence="4 5">
    <name type="scientific">Plectosphaerella plurivora</name>
    <dbReference type="NCBI Taxonomy" id="936078"/>
    <lineage>
        <taxon>Eukaryota</taxon>
        <taxon>Fungi</taxon>
        <taxon>Dikarya</taxon>
        <taxon>Ascomycota</taxon>
        <taxon>Pezizomycotina</taxon>
        <taxon>Sordariomycetes</taxon>
        <taxon>Hypocreomycetidae</taxon>
        <taxon>Glomerellales</taxon>
        <taxon>Plectosphaerellaceae</taxon>
        <taxon>Plectosphaerella</taxon>
    </lineage>
</organism>
<dbReference type="PROSITE" id="PS00463">
    <property type="entry name" value="ZN2_CY6_FUNGAL_1"/>
    <property type="match status" value="1"/>
</dbReference>
<dbReference type="Proteomes" id="UP000770015">
    <property type="component" value="Unassembled WGS sequence"/>
</dbReference>
<feature type="region of interest" description="Disordered" evidence="2">
    <location>
        <begin position="436"/>
        <end position="473"/>
    </location>
</feature>
<dbReference type="AlphaFoldDB" id="A0A9P8V806"/>
<keyword evidence="1" id="KW-0539">Nucleus</keyword>
<evidence type="ECO:0000256" key="2">
    <source>
        <dbReference type="SAM" id="MobiDB-lite"/>
    </source>
</evidence>
<dbReference type="OrthoDB" id="10261408at2759"/>
<feature type="region of interest" description="Disordered" evidence="2">
    <location>
        <begin position="1"/>
        <end position="41"/>
    </location>
</feature>
<feature type="compositionally biased region" description="Polar residues" evidence="2">
    <location>
        <begin position="452"/>
        <end position="469"/>
    </location>
</feature>
<dbReference type="GO" id="GO:0000981">
    <property type="term" value="F:DNA-binding transcription factor activity, RNA polymerase II-specific"/>
    <property type="evidence" value="ECO:0007669"/>
    <property type="project" value="InterPro"/>
</dbReference>
<reference evidence="4" key="1">
    <citation type="journal article" date="2021" name="Nat. Commun.">
        <title>Genetic determinants of endophytism in the Arabidopsis root mycobiome.</title>
        <authorList>
            <person name="Mesny F."/>
            <person name="Miyauchi S."/>
            <person name="Thiergart T."/>
            <person name="Pickel B."/>
            <person name="Atanasova L."/>
            <person name="Karlsson M."/>
            <person name="Huettel B."/>
            <person name="Barry K.W."/>
            <person name="Haridas S."/>
            <person name="Chen C."/>
            <person name="Bauer D."/>
            <person name="Andreopoulos W."/>
            <person name="Pangilinan J."/>
            <person name="LaButti K."/>
            <person name="Riley R."/>
            <person name="Lipzen A."/>
            <person name="Clum A."/>
            <person name="Drula E."/>
            <person name="Henrissat B."/>
            <person name="Kohler A."/>
            <person name="Grigoriev I.V."/>
            <person name="Martin F.M."/>
            <person name="Hacquard S."/>
        </authorList>
    </citation>
    <scope>NUCLEOTIDE SEQUENCE</scope>
    <source>
        <strain evidence="4">MPI-SDFR-AT-0117</strain>
    </source>
</reference>
<dbReference type="InterPro" id="IPR053187">
    <property type="entry name" value="Notoamide_regulator"/>
</dbReference>
<evidence type="ECO:0000259" key="3">
    <source>
        <dbReference type="PROSITE" id="PS50048"/>
    </source>
</evidence>
<name>A0A9P8V806_9PEZI</name>
<dbReference type="InterPro" id="IPR001138">
    <property type="entry name" value="Zn2Cys6_DnaBD"/>
</dbReference>
<dbReference type="SMART" id="SM00066">
    <property type="entry name" value="GAL4"/>
    <property type="match status" value="1"/>
</dbReference>
<dbReference type="Pfam" id="PF00172">
    <property type="entry name" value="Zn_clus"/>
    <property type="match status" value="1"/>
</dbReference>
<dbReference type="PANTHER" id="PTHR47256">
    <property type="entry name" value="ZN(II)2CYS6 TRANSCRIPTION FACTOR (EUROFUNG)-RELATED"/>
    <property type="match status" value="1"/>
</dbReference>
<dbReference type="CDD" id="cd12148">
    <property type="entry name" value="fungal_TF_MHR"/>
    <property type="match status" value="1"/>
</dbReference>
<dbReference type="EMBL" id="JAGSXJ010000017">
    <property type="protein sequence ID" value="KAH6683726.1"/>
    <property type="molecule type" value="Genomic_DNA"/>
</dbReference>
<dbReference type="InterPro" id="IPR036864">
    <property type="entry name" value="Zn2-C6_fun-type_DNA-bd_sf"/>
</dbReference>
<feature type="compositionally biased region" description="Low complexity" evidence="2">
    <location>
        <begin position="18"/>
        <end position="29"/>
    </location>
</feature>
<dbReference type="CDD" id="cd00067">
    <property type="entry name" value="GAL4"/>
    <property type="match status" value="1"/>
</dbReference>
<comment type="caution">
    <text evidence="4">The sequence shown here is derived from an EMBL/GenBank/DDBJ whole genome shotgun (WGS) entry which is preliminary data.</text>
</comment>
<feature type="region of interest" description="Disordered" evidence="2">
    <location>
        <begin position="206"/>
        <end position="242"/>
    </location>
</feature>
<dbReference type="GO" id="GO:0008270">
    <property type="term" value="F:zinc ion binding"/>
    <property type="evidence" value="ECO:0007669"/>
    <property type="project" value="InterPro"/>
</dbReference>
<keyword evidence="5" id="KW-1185">Reference proteome</keyword>
<dbReference type="SUPFAM" id="SSF57701">
    <property type="entry name" value="Zn2/Cys6 DNA-binding domain"/>
    <property type="match status" value="1"/>
</dbReference>
<gene>
    <name evidence="4" type="ORF">F5X68DRAFT_171961</name>
</gene>
<dbReference type="Gene3D" id="4.10.240.10">
    <property type="entry name" value="Zn(2)-C6 fungal-type DNA-binding domain"/>
    <property type="match status" value="1"/>
</dbReference>
<protein>
    <recommendedName>
        <fullName evidence="3">Zn(2)-C6 fungal-type domain-containing protein</fullName>
    </recommendedName>
</protein>
<evidence type="ECO:0000313" key="4">
    <source>
        <dbReference type="EMBL" id="KAH6683726.1"/>
    </source>
</evidence>
<feature type="domain" description="Zn(2)-C6 fungal-type" evidence="3">
    <location>
        <begin position="46"/>
        <end position="76"/>
    </location>
</feature>
<dbReference type="PANTHER" id="PTHR47256:SF1">
    <property type="entry name" value="ZN(II)2CYS6 TRANSCRIPTION FACTOR (EUROFUNG)"/>
    <property type="match status" value="1"/>
</dbReference>
<feature type="compositionally biased region" description="Low complexity" evidence="2">
    <location>
        <begin position="208"/>
        <end position="222"/>
    </location>
</feature>
<dbReference type="PROSITE" id="PS50048">
    <property type="entry name" value="ZN2_CY6_FUNGAL_2"/>
    <property type="match status" value="1"/>
</dbReference>
<proteinExistence type="predicted"/>
<evidence type="ECO:0000313" key="5">
    <source>
        <dbReference type="Proteomes" id="UP000770015"/>
    </source>
</evidence>